<reference evidence="1 2" key="1">
    <citation type="journal article" date="2017" name="Nature">
        <title>The Apostasia genome and the evolution of orchids.</title>
        <authorList>
            <person name="Zhang G.Q."/>
            <person name="Liu K.W."/>
            <person name="Li Z."/>
            <person name="Lohaus R."/>
            <person name="Hsiao Y.Y."/>
            <person name="Niu S.C."/>
            <person name="Wang J.Y."/>
            <person name="Lin Y.C."/>
            <person name="Xu Q."/>
            <person name="Chen L.J."/>
            <person name="Yoshida K."/>
            <person name="Fujiwara S."/>
            <person name="Wang Z.W."/>
            <person name="Zhang Y.Q."/>
            <person name="Mitsuda N."/>
            <person name="Wang M."/>
            <person name="Liu G.H."/>
            <person name="Pecoraro L."/>
            <person name="Huang H.X."/>
            <person name="Xiao X.J."/>
            <person name="Lin M."/>
            <person name="Wu X.Y."/>
            <person name="Wu W.L."/>
            <person name="Chen Y.Y."/>
            <person name="Chang S.B."/>
            <person name="Sakamoto S."/>
            <person name="Ohme-Takagi M."/>
            <person name="Yagi M."/>
            <person name="Zeng S.J."/>
            <person name="Shen C.Y."/>
            <person name="Yeh C.M."/>
            <person name="Luo Y.B."/>
            <person name="Tsai W.C."/>
            <person name="Van de Peer Y."/>
            <person name="Liu Z.J."/>
        </authorList>
    </citation>
    <scope>NUCLEOTIDE SEQUENCE [LARGE SCALE GENOMIC DNA]</scope>
    <source>
        <strain evidence="2">cv. Shenzhen</strain>
        <tissue evidence="1">Stem</tissue>
    </source>
</reference>
<gene>
    <name evidence="1" type="ORF">AXF42_Ash002853</name>
</gene>
<proteinExistence type="predicted"/>
<organism evidence="1 2">
    <name type="scientific">Apostasia shenzhenica</name>
    <dbReference type="NCBI Taxonomy" id="1088818"/>
    <lineage>
        <taxon>Eukaryota</taxon>
        <taxon>Viridiplantae</taxon>
        <taxon>Streptophyta</taxon>
        <taxon>Embryophyta</taxon>
        <taxon>Tracheophyta</taxon>
        <taxon>Spermatophyta</taxon>
        <taxon>Magnoliopsida</taxon>
        <taxon>Liliopsida</taxon>
        <taxon>Asparagales</taxon>
        <taxon>Orchidaceae</taxon>
        <taxon>Apostasioideae</taxon>
        <taxon>Apostasia</taxon>
    </lineage>
</organism>
<protein>
    <submittedName>
        <fullName evidence="1">Uncharacterized protein</fullName>
    </submittedName>
</protein>
<accession>A0A2I0A7H0</accession>
<name>A0A2I0A7H0_9ASPA</name>
<dbReference type="EMBL" id="KZ452013">
    <property type="protein sequence ID" value="PKA51488.1"/>
    <property type="molecule type" value="Genomic_DNA"/>
</dbReference>
<dbReference type="Proteomes" id="UP000236161">
    <property type="component" value="Unassembled WGS sequence"/>
</dbReference>
<sequence>MLSSPPFSLSFAVAARVTQQSLVLLRTKASSALAVSTGPRWPHFTRLGHNNRPPPFPIIPPVIVPHRIVETPIVSLKKDEASVDAINRQGKTQGKANEELLNEKMTSWIAASIEGEPHGVANNDVASIVSEVIEETSTMLVDGRREIEEIQLENSFEVVNSSSNKKTKF</sequence>
<dbReference type="AlphaFoldDB" id="A0A2I0A7H0"/>
<evidence type="ECO:0000313" key="1">
    <source>
        <dbReference type="EMBL" id="PKA51488.1"/>
    </source>
</evidence>
<evidence type="ECO:0000313" key="2">
    <source>
        <dbReference type="Proteomes" id="UP000236161"/>
    </source>
</evidence>
<keyword evidence="2" id="KW-1185">Reference proteome</keyword>